<dbReference type="EMBL" id="JBBYHS010000035">
    <property type="protein sequence ID" value="MEL1256208.1"/>
    <property type="molecule type" value="Genomic_DNA"/>
</dbReference>
<organism evidence="1 2">
    <name type="scientific">Flavobacterium calami</name>
    <dbReference type="NCBI Taxonomy" id="3139144"/>
    <lineage>
        <taxon>Bacteria</taxon>
        <taxon>Pseudomonadati</taxon>
        <taxon>Bacteroidota</taxon>
        <taxon>Flavobacteriia</taxon>
        <taxon>Flavobacteriales</taxon>
        <taxon>Flavobacteriaceae</taxon>
        <taxon>Flavobacterium</taxon>
    </lineage>
</organism>
<keyword evidence="2" id="KW-1185">Reference proteome</keyword>
<accession>A0ABU9IWG1</accession>
<reference evidence="1 2" key="1">
    <citation type="submission" date="2024-04" db="EMBL/GenBank/DDBJ databases">
        <title>Flavobacterium sp. DGU38 16S ribosomal RNA gene Genome sequencing and assembly.</title>
        <authorList>
            <person name="Park S."/>
        </authorList>
    </citation>
    <scope>NUCLEOTIDE SEQUENCE [LARGE SCALE GENOMIC DNA]</scope>
    <source>
        <strain evidence="1 2">DGU38</strain>
    </source>
</reference>
<evidence type="ECO:0000313" key="1">
    <source>
        <dbReference type="EMBL" id="MEL1256208.1"/>
    </source>
</evidence>
<sequence>MKTDKSIKEITIAAINRSVMNPENWLYSKVCVEDKSTEFVLEENELPIFEIKSQKAKTIITTRRIIEKENGNLNFVSFEEIDDVVYGDFKKQVNKPELSKFRIVDMYGDEFDFQMETGKASIGLIKSVNTMLKLKASL</sequence>
<gene>
    <name evidence="1" type="ORF">AAEO57_20655</name>
</gene>
<name>A0ABU9IWG1_9FLAO</name>
<dbReference type="Proteomes" id="UP001485226">
    <property type="component" value="Unassembled WGS sequence"/>
</dbReference>
<dbReference type="RefSeq" id="WP_341694922.1">
    <property type="nucleotide sequence ID" value="NZ_JBBYHS010000035.1"/>
</dbReference>
<proteinExistence type="predicted"/>
<protein>
    <submittedName>
        <fullName evidence="1">Uncharacterized protein</fullName>
    </submittedName>
</protein>
<evidence type="ECO:0000313" key="2">
    <source>
        <dbReference type="Proteomes" id="UP001485226"/>
    </source>
</evidence>
<comment type="caution">
    <text evidence="1">The sequence shown here is derived from an EMBL/GenBank/DDBJ whole genome shotgun (WGS) entry which is preliminary data.</text>
</comment>